<accession>A0A7V8JK73</accession>
<evidence type="ECO:0008006" key="4">
    <source>
        <dbReference type="Google" id="ProtNLM"/>
    </source>
</evidence>
<evidence type="ECO:0000313" key="2">
    <source>
        <dbReference type="EMBL" id="KAF1012981.1"/>
    </source>
</evidence>
<gene>
    <name evidence="2" type="ORF">GAK31_03808</name>
</gene>
<dbReference type="AlphaFoldDB" id="A0A7V8JK73"/>
<comment type="caution">
    <text evidence="2">The sequence shown here is derived from an EMBL/GenBank/DDBJ whole genome shotgun (WGS) entry which is preliminary data.</text>
</comment>
<feature type="chain" id="PRO_5030810964" description="Secreted protein" evidence="1">
    <location>
        <begin position="32"/>
        <end position="446"/>
    </location>
</feature>
<organism evidence="2 3">
    <name type="scientific">Stenotrophomonas maltophilia</name>
    <name type="common">Pseudomonas maltophilia</name>
    <name type="synonym">Xanthomonas maltophilia</name>
    <dbReference type="NCBI Taxonomy" id="40324"/>
    <lineage>
        <taxon>Bacteria</taxon>
        <taxon>Pseudomonadati</taxon>
        <taxon>Pseudomonadota</taxon>
        <taxon>Gammaproteobacteria</taxon>
        <taxon>Lysobacterales</taxon>
        <taxon>Lysobacteraceae</taxon>
        <taxon>Stenotrophomonas</taxon>
        <taxon>Stenotrophomonas maltophilia group</taxon>
    </lineage>
</organism>
<proteinExistence type="predicted"/>
<reference evidence="3" key="1">
    <citation type="journal article" date="2020" name="MBio">
        <title>Horizontal gene transfer to a defensive symbiont with a reduced genome amongst a multipartite beetle microbiome.</title>
        <authorList>
            <person name="Waterworth S.C."/>
            <person name="Florez L.V."/>
            <person name="Rees E.R."/>
            <person name="Hertweck C."/>
            <person name="Kaltenpoth M."/>
            <person name="Kwan J.C."/>
        </authorList>
    </citation>
    <scope>NUCLEOTIDE SEQUENCE [LARGE SCALE GENOMIC DNA]</scope>
</reference>
<evidence type="ECO:0000313" key="3">
    <source>
        <dbReference type="Proteomes" id="UP000487117"/>
    </source>
</evidence>
<evidence type="ECO:0000256" key="1">
    <source>
        <dbReference type="SAM" id="SignalP"/>
    </source>
</evidence>
<protein>
    <recommendedName>
        <fullName evidence="4">Secreted protein</fullName>
    </recommendedName>
</protein>
<keyword evidence="1" id="KW-0732">Signal</keyword>
<feature type="signal peptide" evidence="1">
    <location>
        <begin position="1"/>
        <end position="31"/>
    </location>
</feature>
<name>A0A7V8JK73_STEMA</name>
<dbReference type="EMBL" id="WNDS01000006">
    <property type="protein sequence ID" value="KAF1012981.1"/>
    <property type="molecule type" value="Genomic_DNA"/>
</dbReference>
<sequence length="446" mass="47052">MPLVASFRRHAARWCALAAVLLAMATLPAAARPMLCGTYADEGGTTTLTLQSEGHGRLSSAYAPAEPLRLGLEGRALGLANLATGRVERWEVSEDGRTISGAYRDFTLQQAATCAPVPEAAEGSCHADPVTCLEELQEAAPAQLQAWCAEIIPAACTQLIERYQDTTNEQRPAAQPDEPAMPAYCDEASPAFDAEGCMATAKVFAVEMMGKALLALQRRRDAVLPAAQLDVLAALCSQQPGEALCDGAAQALWNAGRLLPARQALQHACDQRAGASACGPLAALAALPASALQPVAAETLPCGRYASEQGLLPQLQFGDAGRVTVEGLDSHLRARLQDGQVHLRRDLGSDIVLQRLHNGDLVGMDHDTRFARYVRSPSAATATCSAPVTYVEQPLPLDCPTLARPDGAAQCCAEGRLLGCKVAGDVDATRVWPAMKGSDMDTPDPR</sequence>
<dbReference type="Proteomes" id="UP000487117">
    <property type="component" value="Unassembled WGS sequence"/>
</dbReference>